<keyword evidence="7" id="KW-0539">Nucleus</keyword>
<evidence type="ECO:0000313" key="11">
    <source>
        <dbReference type="Proteomes" id="UP000271974"/>
    </source>
</evidence>
<comment type="caution">
    <text evidence="10">The sequence shown here is derived from an EMBL/GenBank/DDBJ whole genome shotgun (WGS) entry which is preliminary data.</text>
</comment>
<dbReference type="Pfam" id="PF13359">
    <property type="entry name" value="DDE_Tnp_4"/>
    <property type="match status" value="1"/>
</dbReference>
<reference evidence="10 11" key="1">
    <citation type="submission" date="2019-01" db="EMBL/GenBank/DDBJ databases">
        <title>A draft genome assembly of the solar-powered sea slug Elysia chlorotica.</title>
        <authorList>
            <person name="Cai H."/>
            <person name="Li Q."/>
            <person name="Fang X."/>
            <person name="Li J."/>
            <person name="Curtis N.E."/>
            <person name="Altenburger A."/>
            <person name="Shibata T."/>
            <person name="Feng M."/>
            <person name="Maeda T."/>
            <person name="Schwartz J.A."/>
            <person name="Shigenobu S."/>
            <person name="Lundholm N."/>
            <person name="Nishiyama T."/>
            <person name="Yang H."/>
            <person name="Hasebe M."/>
            <person name="Li S."/>
            <person name="Pierce S.K."/>
            <person name="Wang J."/>
        </authorList>
    </citation>
    <scope>NUCLEOTIDE SEQUENCE [LARGE SCALE GENOMIC DNA]</scope>
    <source>
        <strain evidence="10">EC2010</strain>
        <tissue evidence="10">Whole organism of an adult</tissue>
    </source>
</reference>
<evidence type="ECO:0000256" key="4">
    <source>
        <dbReference type="ARBA" id="ARBA00022722"/>
    </source>
</evidence>
<dbReference type="GO" id="GO:0016787">
    <property type="term" value="F:hydrolase activity"/>
    <property type="evidence" value="ECO:0007669"/>
    <property type="project" value="UniProtKB-KW"/>
</dbReference>
<name>A0A3S0ZZW4_ELYCH</name>
<feature type="non-terminal residue" evidence="10">
    <location>
        <position position="1"/>
    </location>
</feature>
<evidence type="ECO:0000256" key="2">
    <source>
        <dbReference type="ARBA" id="ARBA00004123"/>
    </source>
</evidence>
<dbReference type="InterPro" id="IPR045249">
    <property type="entry name" value="HARBI1-like"/>
</dbReference>
<dbReference type="STRING" id="188477.A0A3S0ZZW4"/>
<proteinExistence type="inferred from homology"/>
<sequence length="524" mass="59265">PSQANFPFLTADISYSLSLLHGSRISLILVLKIDCIIQDFIMTTPEDDTKAYITLKRKLTDVSNESHKQAVVQRSSANFESNDLVSPHKKRLYVTVDPEGNQMQVEVAHNSLSENVSHDDSNSYIVNADDINLDLSSYSYSVVVDGIVEDVDLNDCQYSEEPVKGVLKSELDESESGDEHDEEVPKETAFGFPEPEDADPLFKSMYRMSRLVASELMDKIGTHPKMNGRVQTLEQKVLASLFLLGNKTSYIVASDKFQMSKGSLYLTLKNFCQVLTEMRSDYIKWPTDQIRLRKIAQEFEQETGMPGVVGAIDGIHFPIKQKSRLAHAYRNNQNFLSIHMQAVCDANLMFLDVHCGNPGSVDDETVYRSCDLRDKLLHDPLPGDLHLVGDAGYPLEPFMLTPYPGDPRRLTPAQREFNERHHNSVLAVKLSLQLLQGRFQRLKFLDMERESDIPVTIVACCVLHCFLLQEECEEDDQFMDITDIDPNPDINKSEKELRALCNHYQPEAASKRDVLANLITPVQC</sequence>
<dbReference type="GO" id="GO:0005634">
    <property type="term" value="C:nucleus"/>
    <property type="evidence" value="ECO:0007669"/>
    <property type="project" value="UniProtKB-SubCell"/>
</dbReference>
<feature type="compositionally biased region" description="Acidic residues" evidence="8">
    <location>
        <begin position="172"/>
        <end position="184"/>
    </location>
</feature>
<evidence type="ECO:0000256" key="5">
    <source>
        <dbReference type="ARBA" id="ARBA00022723"/>
    </source>
</evidence>
<evidence type="ECO:0000256" key="7">
    <source>
        <dbReference type="ARBA" id="ARBA00023242"/>
    </source>
</evidence>
<keyword evidence="6" id="KW-0378">Hydrolase</keyword>
<evidence type="ECO:0000256" key="8">
    <source>
        <dbReference type="SAM" id="MobiDB-lite"/>
    </source>
</evidence>
<dbReference type="GO" id="GO:0004518">
    <property type="term" value="F:nuclease activity"/>
    <property type="evidence" value="ECO:0007669"/>
    <property type="project" value="UniProtKB-KW"/>
</dbReference>
<dbReference type="AlphaFoldDB" id="A0A3S0ZZW4"/>
<keyword evidence="5" id="KW-0479">Metal-binding</keyword>
<dbReference type="InterPro" id="IPR027806">
    <property type="entry name" value="HARBI1_dom"/>
</dbReference>
<dbReference type="PANTHER" id="PTHR22930">
    <property type="match status" value="1"/>
</dbReference>
<organism evidence="10 11">
    <name type="scientific">Elysia chlorotica</name>
    <name type="common">Eastern emerald elysia</name>
    <name type="synonym">Sea slug</name>
    <dbReference type="NCBI Taxonomy" id="188477"/>
    <lineage>
        <taxon>Eukaryota</taxon>
        <taxon>Metazoa</taxon>
        <taxon>Spiralia</taxon>
        <taxon>Lophotrochozoa</taxon>
        <taxon>Mollusca</taxon>
        <taxon>Gastropoda</taxon>
        <taxon>Heterobranchia</taxon>
        <taxon>Euthyneura</taxon>
        <taxon>Panpulmonata</taxon>
        <taxon>Sacoglossa</taxon>
        <taxon>Placobranchoidea</taxon>
        <taxon>Plakobranchidae</taxon>
        <taxon>Elysia</taxon>
    </lineage>
</organism>
<evidence type="ECO:0000259" key="9">
    <source>
        <dbReference type="Pfam" id="PF13359"/>
    </source>
</evidence>
<evidence type="ECO:0000256" key="3">
    <source>
        <dbReference type="ARBA" id="ARBA00006958"/>
    </source>
</evidence>
<dbReference type="OrthoDB" id="6147640at2759"/>
<gene>
    <name evidence="10" type="ORF">EGW08_005100</name>
</gene>
<dbReference type="GO" id="GO:0046872">
    <property type="term" value="F:metal ion binding"/>
    <property type="evidence" value="ECO:0007669"/>
    <property type="project" value="UniProtKB-KW"/>
</dbReference>
<protein>
    <recommendedName>
        <fullName evidence="9">DDE Tnp4 domain-containing protein</fullName>
    </recommendedName>
</protein>
<keyword evidence="4" id="KW-0540">Nuclease</keyword>
<accession>A0A3S0ZZW4</accession>
<feature type="domain" description="DDE Tnp4" evidence="9">
    <location>
        <begin position="312"/>
        <end position="464"/>
    </location>
</feature>
<evidence type="ECO:0000256" key="6">
    <source>
        <dbReference type="ARBA" id="ARBA00022801"/>
    </source>
</evidence>
<comment type="subcellular location">
    <subcellularLocation>
        <location evidence="2">Nucleus</location>
    </subcellularLocation>
</comment>
<comment type="cofactor">
    <cofactor evidence="1">
        <name>a divalent metal cation</name>
        <dbReference type="ChEBI" id="CHEBI:60240"/>
    </cofactor>
</comment>
<dbReference type="EMBL" id="RQTK01000118">
    <property type="protein sequence ID" value="RUS87168.1"/>
    <property type="molecule type" value="Genomic_DNA"/>
</dbReference>
<keyword evidence="11" id="KW-1185">Reference proteome</keyword>
<dbReference type="PANTHER" id="PTHR22930:SF85">
    <property type="entry name" value="GH03217P-RELATED"/>
    <property type="match status" value="1"/>
</dbReference>
<comment type="similarity">
    <text evidence="3">Belongs to the HARBI1 family.</text>
</comment>
<evidence type="ECO:0000256" key="1">
    <source>
        <dbReference type="ARBA" id="ARBA00001968"/>
    </source>
</evidence>
<feature type="region of interest" description="Disordered" evidence="8">
    <location>
        <begin position="167"/>
        <end position="194"/>
    </location>
</feature>
<evidence type="ECO:0000313" key="10">
    <source>
        <dbReference type="EMBL" id="RUS87168.1"/>
    </source>
</evidence>
<dbReference type="Proteomes" id="UP000271974">
    <property type="component" value="Unassembled WGS sequence"/>
</dbReference>